<dbReference type="RefSeq" id="WP_024153785.1">
    <property type="nucleotide sequence ID" value="NZ_QWDP01000013.1"/>
</dbReference>
<proteinExistence type="predicted"/>
<dbReference type="AlphaFoldDB" id="A0A1S0Z7V2"/>
<comment type="caution">
    <text evidence="2">The sequence shown here is derived from an EMBL/GenBank/DDBJ whole genome shotgun (WGS) entry which is preliminary data.</text>
</comment>
<gene>
    <name evidence="2" type="ORF">A7T00_27445</name>
</gene>
<protein>
    <submittedName>
        <fullName evidence="2">Uncharacterized protein</fullName>
    </submittedName>
</protein>
<accession>A0A1S0Z7V2</accession>
<reference evidence="2" key="1">
    <citation type="submission" date="2016-09" db="EMBL/GenBank/DDBJ databases">
        <title>Whole genome sequencing of Salmonella enterica.</title>
        <authorList>
            <person name="Bell R."/>
        </authorList>
    </citation>
    <scope>NUCLEOTIDE SEQUENCE [LARGE SCALE GENOMIC DNA]</scope>
    <source>
        <strain evidence="2">CFSAN044978</strain>
    </source>
</reference>
<evidence type="ECO:0000256" key="1">
    <source>
        <dbReference type="SAM" id="MobiDB-lite"/>
    </source>
</evidence>
<name>A0A1S0Z7V2_SALET</name>
<sequence length="202" mass="22589">MPELDLKQTIAGETPETDSAERNAHAQSLGCECEYCGYPSSHNTAIHRDGNPLNRDDSNLTVVDPFCRARRELNTLNADNAVMALLPGISSVDISHLQRTIHIALHCDDAATRADARQLLDWLTEHNALAEKRFDTSHPGAFAQALHRTAPSQRHETRVAWRHIAPVLNPARLPDPTELTPLESTTDWWPMMYQHYRTQGGA</sequence>
<evidence type="ECO:0000313" key="2">
    <source>
        <dbReference type="EMBL" id="OHG60677.1"/>
    </source>
</evidence>
<feature type="region of interest" description="Disordered" evidence="1">
    <location>
        <begin position="1"/>
        <end position="23"/>
    </location>
</feature>
<dbReference type="EMBL" id="MLZC01000020">
    <property type="protein sequence ID" value="OHG60677.1"/>
    <property type="molecule type" value="Genomic_DNA"/>
</dbReference>
<organism evidence="2">
    <name type="scientific">Salmonella enterica subsp. enterica serovar Saintpaul</name>
    <dbReference type="NCBI Taxonomy" id="90105"/>
    <lineage>
        <taxon>Bacteria</taxon>
        <taxon>Pseudomonadati</taxon>
        <taxon>Pseudomonadota</taxon>
        <taxon>Gammaproteobacteria</taxon>
        <taxon>Enterobacterales</taxon>
        <taxon>Enterobacteriaceae</taxon>
        <taxon>Salmonella</taxon>
    </lineage>
</organism>